<evidence type="ECO:0008006" key="4">
    <source>
        <dbReference type="Google" id="ProtNLM"/>
    </source>
</evidence>
<sequence length="380" mass="40176">MMKTSVRYAALLSSLFAGTFGACADVHAAETAVAASNGNGAGDSSAQKTGKATQPASAAAGTAVAASSHEAAAQKPVVSIAEKPASKPLPEQWYTGSLYSPSPALPVPGMIAVEPYVAAGLPAGAFDSNGHLNTRKGAGGQHSISQFSLAKYGITDHLSIYLLPTYSYSWGNHTKHSGLKFNDLPVEFQYRLTPHYTPSITLYFGVNTPTGDYKNLSNASEGVGQGVWALRYGVHSQFALPFFDHAMRVRLWAQVRHPVASTKLRNITSYGTEKGFTGRGHAGPYGNEGGSVELGITKKWVFALDLYHTWATSSSVNGYNVYSKKYINSRTGWSGAFNVGPGIEYNWTSSVGGIVGVILPVAGHNTSRSISPEAAVFAVF</sequence>
<comment type="caution">
    <text evidence="2">The sequence shown here is derived from an EMBL/GenBank/DDBJ whole genome shotgun (WGS) entry which is preliminary data.</text>
</comment>
<reference evidence="2 3" key="1">
    <citation type="journal article" date="2014" name="Genome Biol. Evol.">
        <title>Acetic acid bacteria genomes reveal functional traits for adaptation to life in insect guts.</title>
        <authorList>
            <person name="Chouaia B."/>
            <person name="Gaiarsa S."/>
            <person name="Crotti E."/>
            <person name="Comandatore F."/>
            <person name="Degli Esposti M."/>
            <person name="Ricci I."/>
            <person name="Alma A."/>
            <person name="Favia G."/>
            <person name="Bandi C."/>
            <person name="Daffonchio D."/>
        </authorList>
    </citation>
    <scope>NUCLEOTIDE SEQUENCE [LARGE SCALE GENOMIC DNA]</scope>
    <source>
        <strain evidence="3">AM169</strain>
    </source>
</reference>
<name>A0A7U7J0F2_9PROT</name>
<evidence type="ECO:0000313" key="2">
    <source>
        <dbReference type="EMBL" id="CDG33470.1"/>
    </source>
</evidence>
<keyword evidence="1" id="KW-0732">Signal</keyword>
<dbReference type="AlphaFoldDB" id="A0A7U7J0F2"/>
<feature type="signal peptide" evidence="1">
    <location>
        <begin position="1"/>
        <end position="24"/>
    </location>
</feature>
<gene>
    <name evidence="2" type="ORF">SACS_0732</name>
</gene>
<evidence type="ECO:0000256" key="1">
    <source>
        <dbReference type="SAM" id="SignalP"/>
    </source>
</evidence>
<dbReference type="PROSITE" id="PS51257">
    <property type="entry name" value="PROKAR_LIPOPROTEIN"/>
    <property type="match status" value="1"/>
</dbReference>
<feature type="chain" id="PRO_5030835433" description="Transporter" evidence="1">
    <location>
        <begin position="25"/>
        <end position="380"/>
    </location>
</feature>
<evidence type="ECO:0000313" key="3">
    <source>
        <dbReference type="Proteomes" id="UP000027590"/>
    </source>
</evidence>
<dbReference type="Proteomes" id="UP000027590">
    <property type="component" value="Unassembled WGS sequence"/>
</dbReference>
<dbReference type="EMBL" id="CBLY010000004">
    <property type="protein sequence ID" value="CDG33470.1"/>
    <property type="molecule type" value="Genomic_DNA"/>
</dbReference>
<organism evidence="2 3">
    <name type="scientific">Parasaccharibacter apium</name>
    <dbReference type="NCBI Taxonomy" id="1510841"/>
    <lineage>
        <taxon>Bacteria</taxon>
        <taxon>Pseudomonadati</taxon>
        <taxon>Pseudomonadota</taxon>
        <taxon>Alphaproteobacteria</taxon>
        <taxon>Acetobacterales</taxon>
        <taxon>Acetobacteraceae</taxon>
        <taxon>Parasaccharibacter</taxon>
    </lineage>
</organism>
<accession>A0A7U7J0F2</accession>
<proteinExistence type="predicted"/>
<reference evidence="2 3" key="2">
    <citation type="journal article" date="2014" name="PLoS ONE">
        <title>Evolution of mitochondria reconstructed from the energy metabolism of living bacteria.</title>
        <authorList>
            <person name="Degli Esposti M."/>
            <person name="Chouaia B."/>
            <person name="Comandatore F."/>
            <person name="Crotti E."/>
            <person name="Sassera D."/>
            <person name="Lievens P.M."/>
            <person name="Daffonchio D."/>
            <person name="Bandi C."/>
        </authorList>
    </citation>
    <scope>NUCLEOTIDE SEQUENCE [LARGE SCALE GENOMIC DNA]</scope>
    <source>
        <strain evidence="3">AM169</strain>
    </source>
</reference>
<protein>
    <recommendedName>
        <fullName evidence="4">Transporter</fullName>
    </recommendedName>
</protein>